<protein>
    <submittedName>
        <fullName evidence="1">Uncharacterized protein</fullName>
    </submittedName>
</protein>
<reference evidence="2" key="1">
    <citation type="submission" date="2013-02" db="EMBL/GenBank/DDBJ databases">
        <authorList>
            <person name="Hughes D."/>
        </authorList>
    </citation>
    <scope>NUCLEOTIDE SEQUENCE</scope>
    <source>
        <strain>Durham</strain>
        <strain evidence="2">NC isolate 2 -- Noor lab</strain>
    </source>
</reference>
<evidence type="ECO:0000313" key="1">
    <source>
        <dbReference type="EnsemblMetazoa" id="MESCA003596-PA"/>
    </source>
</evidence>
<dbReference type="STRING" id="36166.T1GJF0"/>
<name>T1GJF0_MEGSC</name>
<proteinExistence type="predicted"/>
<organism evidence="1 2">
    <name type="scientific">Megaselia scalaris</name>
    <name type="common">Humpbacked fly</name>
    <name type="synonym">Phora scalaris</name>
    <dbReference type="NCBI Taxonomy" id="36166"/>
    <lineage>
        <taxon>Eukaryota</taxon>
        <taxon>Metazoa</taxon>
        <taxon>Ecdysozoa</taxon>
        <taxon>Arthropoda</taxon>
        <taxon>Hexapoda</taxon>
        <taxon>Insecta</taxon>
        <taxon>Pterygota</taxon>
        <taxon>Neoptera</taxon>
        <taxon>Endopterygota</taxon>
        <taxon>Diptera</taxon>
        <taxon>Brachycera</taxon>
        <taxon>Muscomorpha</taxon>
        <taxon>Platypezoidea</taxon>
        <taxon>Phoridae</taxon>
        <taxon>Megaseliini</taxon>
        <taxon>Megaselia</taxon>
    </lineage>
</organism>
<evidence type="ECO:0000313" key="2">
    <source>
        <dbReference type="Proteomes" id="UP000015102"/>
    </source>
</evidence>
<dbReference type="AlphaFoldDB" id="T1GJF0"/>
<dbReference type="EMBL" id="CAQQ02029545">
    <property type="status" value="NOT_ANNOTATED_CDS"/>
    <property type="molecule type" value="Genomic_DNA"/>
</dbReference>
<sequence>MLRAQYGIDDQGNFREQFAAAMQRAVYAGEMSVADYYERQVGLRAAESHGIDDATSCTKTVAPRVMSLLASSPGIIKSMVCSCVSIPCCYSSIRLIRRGPSAMRAHQYQIVAVRGLIETEEQYQASKVLRSLRIPPER</sequence>
<reference evidence="1" key="2">
    <citation type="submission" date="2015-06" db="UniProtKB">
        <authorList>
            <consortium name="EnsemblMetazoa"/>
        </authorList>
    </citation>
    <scope>IDENTIFICATION</scope>
</reference>
<accession>T1GJF0</accession>
<keyword evidence="2" id="KW-1185">Reference proteome</keyword>
<dbReference type="HOGENOM" id="CLU_1857572_0_0_1"/>
<dbReference type="EMBL" id="CAQQ02029544">
    <property type="status" value="NOT_ANNOTATED_CDS"/>
    <property type="molecule type" value="Genomic_DNA"/>
</dbReference>
<dbReference type="Proteomes" id="UP000015102">
    <property type="component" value="Unassembled WGS sequence"/>
</dbReference>
<dbReference type="EnsemblMetazoa" id="MESCA003596-RA">
    <property type="protein sequence ID" value="MESCA003596-PA"/>
    <property type="gene ID" value="MESCA003596"/>
</dbReference>